<protein>
    <recommendedName>
        <fullName evidence="6">Protein kinase domain-containing protein</fullName>
    </recommendedName>
</protein>
<evidence type="ECO:0000313" key="7">
    <source>
        <dbReference type="EMBL" id="RZR75368.1"/>
    </source>
</evidence>
<dbReference type="GO" id="GO:0005634">
    <property type="term" value="C:nucleus"/>
    <property type="evidence" value="ECO:0007669"/>
    <property type="project" value="TreeGrafter"/>
</dbReference>
<dbReference type="PROSITE" id="PS50011">
    <property type="entry name" value="PROTEIN_KINASE_DOM"/>
    <property type="match status" value="1"/>
</dbReference>
<name>A0A445MMA5_ENSVE</name>
<dbReference type="GO" id="GO:0005524">
    <property type="term" value="F:ATP binding"/>
    <property type="evidence" value="ECO:0007669"/>
    <property type="project" value="UniProtKB-KW"/>
</dbReference>
<accession>A0A445MMA5</accession>
<evidence type="ECO:0000256" key="3">
    <source>
        <dbReference type="ARBA" id="ARBA00022741"/>
    </source>
</evidence>
<keyword evidence="3" id="KW-0547">Nucleotide-binding</keyword>
<dbReference type="SUPFAM" id="SSF56112">
    <property type="entry name" value="Protein kinase-like (PK-like)"/>
    <property type="match status" value="1"/>
</dbReference>
<evidence type="ECO:0000256" key="1">
    <source>
        <dbReference type="ARBA" id="ARBA00022527"/>
    </source>
</evidence>
<keyword evidence="5" id="KW-0067">ATP-binding</keyword>
<keyword evidence="4" id="KW-0418">Kinase</keyword>
<dbReference type="Gene3D" id="1.10.510.10">
    <property type="entry name" value="Transferase(Phosphotransferase) domain 1"/>
    <property type="match status" value="1"/>
</dbReference>
<reference evidence="7" key="1">
    <citation type="journal article" date="2018" name="Data Brief">
        <title>Genome sequence data from 17 accessions of Ensete ventricosum, a staple food crop for millions in Ethiopia.</title>
        <authorList>
            <person name="Yemataw Z."/>
            <person name="Muzemil S."/>
            <person name="Ambachew D."/>
            <person name="Tripathi L."/>
            <person name="Tesfaye K."/>
            <person name="Chala A."/>
            <person name="Farbos A."/>
            <person name="O'Neill P."/>
            <person name="Moore K."/>
            <person name="Grant M."/>
            <person name="Studholme D.J."/>
        </authorList>
    </citation>
    <scope>NUCLEOTIDE SEQUENCE [LARGE SCALE GENOMIC DNA]</scope>
    <source>
        <tissue evidence="7">Leaf</tissue>
    </source>
</reference>
<dbReference type="InterPro" id="IPR000719">
    <property type="entry name" value="Prot_kinase_dom"/>
</dbReference>
<keyword evidence="2" id="KW-0808">Transferase</keyword>
<dbReference type="InterPro" id="IPR011009">
    <property type="entry name" value="Kinase-like_dom_sf"/>
</dbReference>
<proteinExistence type="predicted"/>
<dbReference type="InterPro" id="IPR051175">
    <property type="entry name" value="CLK_kinases"/>
</dbReference>
<evidence type="ECO:0000256" key="4">
    <source>
        <dbReference type="ARBA" id="ARBA00022777"/>
    </source>
</evidence>
<dbReference type="Proteomes" id="UP000290560">
    <property type="component" value="Unassembled WGS sequence"/>
</dbReference>
<dbReference type="PROSITE" id="PS00108">
    <property type="entry name" value="PROTEIN_KINASE_ST"/>
    <property type="match status" value="1"/>
</dbReference>
<evidence type="ECO:0000259" key="6">
    <source>
        <dbReference type="PROSITE" id="PS50011"/>
    </source>
</evidence>
<dbReference type="InterPro" id="IPR008271">
    <property type="entry name" value="Ser/Thr_kinase_AS"/>
</dbReference>
<evidence type="ECO:0000256" key="5">
    <source>
        <dbReference type="ARBA" id="ARBA00022840"/>
    </source>
</evidence>
<evidence type="ECO:0000256" key="2">
    <source>
        <dbReference type="ARBA" id="ARBA00022679"/>
    </source>
</evidence>
<feature type="domain" description="Protein kinase" evidence="6">
    <location>
        <begin position="1"/>
        <end position="175"/>
    </location>
</feature>
<dbReference type="PANTHER" id="PTHR45646:SF11">
    <property type="entry name" value="SERINE_THREONINE-PROTEIN KINASE DOA"/>
    <property type="match status" value="1"/>
</dbReference>
<dbReference type="PANTHER" id="PTHR45646">
    <property type="entry name" value="SERINE/THREONINE-PROTEIN KINASE DOA-RELATED"/>
    <property type="match status" value="1"/>
</dbReference>
<dbReference type="AlphaFoldDB" id="A0A445MMA5"/>
<dbReference type="GO" id="GO:0004674">
    <property type="term" value="F:protein serine/threonine kinase activity"/>
    <property type="evidence" value="ECO:0007669"/>
    <property type="project" value="UniProtKB-KW"/>
</dbReference>
<sequence length="175" mass="19867">METQWMAEFPHAATDKLPRKRPRLTWDVPPQIPPAMVLLPLCSSPRSLLSIFSSLRPFLELSLLSVLVPVTLYCGKEAAHIAGANQLLQSFYDGGVPRYASPPWRGDNKDGHYIFSIGDNLTPRYRILSKMGEDYHTHICVTVMHELRLIHTDLKPENILLVSSEYVKVPDYKVL</sequence>
<dbReference type="EMBL" id="KV876729">
    <property type="protein sequence ID" value="RZR75368.1"/>
    <property type="molecule type" value="Genomic_DNA"/>
</dbReference>
<gene>
    <name evidence="7" type="ORF">BHM03_00055915</name>
</gene>
<keyword evidence="1" id="KW-0723">Serine/threonine-protein kinase</keyword>
<organism evidence="7">
    <name type="scientific">Ensete ventricosum</name>
    <name type="common">Abyssinian banana</name>
    <name type="synonym">Musa ensete</name>
    <dbReference type="NCBI Taxonomy" id="4639"/>
    <lineage>
        <taxon>Eukaryota</taxon>
        <taxon>Viridiplantae</taxon>
        <taxon>Streptophyta</taxon>
        <taxon>Embryophyta</taxon>
        <taxon>Tracheophyta</taxon>
        <taxon>Spermatophyta</taxon>
        <taxon>Magnoliopsida</taxon>
        <taxon>Liliopsida</taxon>
        <taxon>Zingiberales</taxon>
        <taxon>Musaceae</taxon>
        <taxon>Ensete</taxon>
    </lineage>
</organism>